<comment type="caution">
    <text evidence="3">The sequence shown here is derived from an EMBL/GenBank/DDBJ whole genome shotgun (WGS) entry which is preliminary data.</text>
</comment>
<keyword evidence="1" id="KW-0812">Transmembrane</keyword>
<dbReference type="CDD" id="cd02440">
    <property type="entry name" value="AdoMet_MTases"/>
    <property type="match status" value="1"/>
</dbReference>
<accession>A0A1G2LPX3</accession>
<evidence type="ECO:0000313" key="4">
    <source>
        <dbReference type="Proteomes" id="UP000177171"/>
    </source>
</evidence>
<dbReference type="InterPro" id="IPR029063">
    <property type="entry name" value="SAM-dependent_MTases_sf"/>
</dbReference>
<feature type="transmembrane region" description="Helical" evidence="1">
    <location>
        <begin position="225"/>
        <end position="242"/>
    </location>
</feature>
<dbReference type="AlphaFoldDB" id="A0A1G2LPX3"/>
<dbReference type="SUPFAM" id="SSF53335">
    <property type="entry name" value="S-adenosyl-L-methionine-dependent methyltransferases"/>
    <property type="match status" value="1"/>
</dbReference>
<feature type="domain" description="Methyltransferase type 11" evidence="2">
    <location>
        <begin position="43"/>
        <end position="131"/>
    </location>
</feature>
<proteinExistence type="predicted"/>
<dbReference type="Pfam" id="PF08241">
    <property type="entry name" value="Methyltransf_11"/>
    <property type="match status" value="1"/>
</dbReference>
<sequence length="245" mass="28285">MEQALYHILKDSASNHWWYRGRLEILKQFAGDFLSSDGNRRLLSIGCGIGSELLMLKNYGEVFGVDPIEEVVSHHGNNGGNNRVLLGSAEKIPFPDEWFDAVFAMDVIEHTADDKIAVHEAFRALKSGGMGFFSVPAHQWLWNESDVRAHHFRRYSRKQFIELLLQTGFMTMNVTYFNTFLFLPIVLVKLASKIWEPRQLVGAEVKTPNVFLNAVFFWIFSLERFFLRYIAFPFGISIFVIVRKK</sequence>
<dbReference type="PANTHER" id="PTHR43861">
    <property type="entry name" value="TRANS-ACONITATE 2-METHYLTRANSFERASE-RELATED"/>
    <property type="match status" value="1"/>
</dbReference>
<protein>
    <recommendedName>
        <fullName evidence="2">Methyltransferase type 11 domain-containing protein</fullName>
    </recommendedName>
</protein>
<name>A0A1G2LPX3_9BACT</name>
<organism evidence="3 4">
    <name type="scientific">Candidatus Sungbacteria bacterium RIFCSPLOWO2_12_FULL_41_11</name>
    <dbReference type="NCBI Taxonomy" id="1802286"/>
    <lineage>
        <taxon>Bacteria</taxon>
        <taxon>Candidatus Sungiibacteriota</taxon>
    </lineage>
</organism>
<dbReference type="Proteomes" id="UP000177171">
    <property type="component" value="Unassembled WGS sequence"/>
</dbReference>
<dbReference type="GO" id="GO:0008757">
    <property type="term" value="F:S-adenosylmethionine-dependent methyltransferase activity"/>
    <property type="evidence" value="ECO:0007669"/>
    <property type="project" value="InterPro"/>
</dbReference>
<dbReference type="EMBL" id="MHQY01000020">
    <property type="protein sequence ID" value="OHA13656.1"/>
    <property type="molecule type" value="Genomic_DNA"/>
</dbReference>
<evidence type="ECO:0000259" key="2">
    <source>
        <dbReference type="Pfam" id="PF08241"/>
    </source>
</evidence>
<dbReference type="InterPro" id="IPR013216">
    <property type="entry name" value="Methyltransf_11"/>
</dbReference>
<feature type="transmembrane region" description="Helical" evidence="1">
    <location>
        <begin position="163"/>
        <end position="187"/>
    </location>
</feature>
<evidence type="ECO:0000313" key="3">
    <source>
        <dbReference type="EMBL" id="OHA13656.1"/>
    </source>
</evidence>
<reference evidence="3 4" key="1">
    <citation type="journal article" date="2016" name="Nat. Commun.">
        <title>Thousands of microbial genomes shed light on interconnected biogeochemical processes in an aquifer system.</title>
        <authorList>
            <person name="Anantharaman K."/>
            <person name="Brown C.T."/>
            <person name="Hug L.A."/>
            <person name="Sharon I."/>
            <person name="Castelle C.J."/>
            <person name="Probst A.J."/>
            <person name="Thomas B.C."/>
            <person name="Singh A."/>
            <person name="Wilkins M.J."/>
            <person name="Karaoz U."/>
            <person name="Brodie E.L."/>
            <person name="Williams K.H."/>
            <person name="Hubbard S.S."/>
            <person name="Banfield J.F."/>
        </authorList>
    </citation>
    <scope>NUCLEOTIDE SEQUENCE [LARGE SCALE GENOMIC DNA]</scope>
</reference>
<evidence type="ECO:0000256" key="1">
    <source>
        <dbReference type="SAM" id="Phobius"/>
    </source>
</evidence>
<gene>
    <name evidence="3" type="ORF">A3G49_02600</name>
</gene>
<keyword evidence="1" id="KW-0472">Membrane</keyword>
<dbReference type="Gene3D" id="3.40.50.150">
    <property type="entry name" value="Vaccinia Virus protein VP39"/>
    <property type="match status" value="1"/>
</dbReference>
<keyword evidence="1" id="KW-1133">Transmembrane helix</keyword>